<feature type="transmembrane region" description="Helical" evidence="1">
    <location>
        <begin position="106"/>
        <end position="125"/>
    </location>
</feature>
<accession>A0A4R0YEJ7</accession>
<keyword evidence="1" id="KW-0812">Transmembrane</keyword>
<sequence>MARLSYRQYQQRTLVAMAAYTAFMLLVWPAVRSAPSLPLKVLLALAPLVPMFYVLALLARRIRDSDELEQRTHLIALSVATGITAALSLLGGFLCIAGVVPIDGSVLIWVFPLMMFSYGGTRWYVSRAYGGDAGCADEGGMTRAARALWLGLITAVAALYGWRQGWDSFRVGLLAGMAAAFLLGGVLAAVVRWRTRARVHG</sequence>
<evidence type="ECO:0000313" key="3">
    <source>
        <dbReference type="Proteomes" id="UP000291822"/>
    </source>
</evidence>
<protein>
    <submittedName>
        <fullName evidence="2">Uncharacterized protein</fullName>
    </submittedName>
</protein>
<keyword evidence="3" id="KW-1185">Reference proteome</keyword>
<comment type="caution">
    <text evidence="2">The sequence shown here is derived from an EMBL/GenBank/DDBJ whole genome shotgun (WGS) entry which is preliminary data.</text>
</comment>
<name>A0A4R0YEJ7_9GAMM</name>
<evidence type="ECO:0000313" key="2">
    <source>
        <dbReference type="EMBL" id="TCI06488.1"/>
    </source>
</evidence>
<proteinExistence type="predicted"/>
<dbReference type="RefSeq" id="WP_131413263.1">
    <property type="nucleotide sequence ID" value="NZ_SJTG01000006.1"/>
</dbReference>
<dbReference type="AlphaFoldDB" id="A0A4R0YEJ7"/>
<feature type="transmembrane region" description="Helical" evidence="1">
    <location>
        <begin position="169"/>
        <end position="191"/>
    </location>
</feature>
<feature type="transmembrane region" description="Helical" evidence="1">
    <location>
        <begin position="146"/>
        <end position="163"/>
    </location>
</feature>
<feature type="transmembrane region" description="Helical" evidence="1">
    <location>
        <begin position="12"/>
        <end position="31"/>
    </location>
</feature>
<organism evidence="2 3">
    <name type="scientific">Dyella soli</name>
    <dbReference type="NCBI Taxonomy" id="522319"/>
    <lineage>
        <taxon>Bacteria</taxon>
        <taxon>Pseudomonadati</taxon>
        <taxon>Pseudomonadota</taxon>
        <taxon>Gammaproteobacteria</taxon>
        <taxon>Lysobacterales</taxon>
        <taxon>Rhodanobacteraceae</taxon>
        <taxon>Dyella</taxon>
    </lineage>
</organism>
<dbReference type="EMBL" id="SJTG01000006">
    <property type="protein sequence ID" value="TCI06488.1"/>
    <property type="molecule type" value="Genomic_DNA"/>
</dbReference>
<keyword evidence="1" id="KW-0472">Membrane</keyword>
<feature type="transmembrane region" description="Helical" evidence="1">
    <location>
        <begin position="74"/>
        <end position="100"/>
    </location>
</feature>
<feature type="transmembrane region" description="Helical" evidence="1">
    <location>
        <begin position="37"/>
        <end position="62"/>
    </location>
</feature>
<evidence type="ECO:0000256" key="1">
    <source>
        <dbReference type="SAM" id="Phobius"/>
    </source>
</evidence>
<dbReference type="Proteomes" id="UP000291822">
    <property type="component" value="Unassembled WGS sequence"/>
</dbReference>
<gene>
    <name evidence="2" type="ORF">EZM97_33960</name>
</gene>
<keyword evidence="1" id="KW-1133">Transmembrane helix</keyword>
<reference evidence="2 3" key="1">
    <citation type="submission" date="2019-02" db="EMBL/GenBank/DDBJ databases">
        <title>Dyella amyloliquefaciens sp. nov., isolated from forest soil.</title>
        <authorList>
            <person name="Gao Z.-H."/>
            <person name="Qiu L.-H."/>
        </authorList>
    </citation>
    <scope>NUCLEOTIDE SEQUENCE [LARGE SCALE GENOMIC DNA]</scope>
    <source>
        <strain evidence="2 3">KACC 12747</strain>
    </source>
</reference>